<dbReference type="Pfam" id="PF05199">
    <property type="entry name" value="GMC_oxred_C"/>
    <property type="match status" value="1"/>
</dbReference>
<keyword evidence="3" id="KW-0274">FAD</keyword>
<dbReference type="GO" id="GO:0050660">
    <property type="term" value="F:flavin adenine dinucleotide binding"/>
    <property type="evidence" value="ECO:0007669"/>
    <property type="project" value="InterPro"/>
</dbReference>
<keyword evidence="3" id="KW-0285">Flavoprotein</keyword>
<dbReference type="GO" id="GO:0044550">
    <property type="term" value="P:secondary metabolite biosynthetic process"/>
    <property type="evidence" value="ECO:0007669"/>
    <property type="project" value="TreeGrafter"/>
</dbReference>
<protein>
    <recommendedName>
        <fullName evidence="5">Glucose-methanol-choline oxidoreductase N-terminal domain-containing protein</fullName>
    </recommendedName>
</protein>
<organism evidence="6 7">
    <name type="scientific">Imshaugia aleurites</name>
    <dbReference type="NCBI Taxonomy" id="172621"/>
    <lineage>
        <taxon>Eukaryota</taxon>
        <taxon>Fungi</taxon>
        <taxon>Dikarya</taxon>
        <taxon>Ascomycota</taxon>
        <taxon>Pezizomycotina</taxon>
        <taxon>Lecanoromycetes</taxon>
        <taxon>OSLEUM clade</taxon>
        <taxon>Lecanoromycetidae</taxon>
        <taxon>Lecanorales</taxon>
        <taxon>Lecanorineae</taxon>
        <taxon>Parmeliaceae</taxon>
        <taxon>Imshaugia</taxon>
    </lineage>
</organism>
<dbReference type="AlphaFoldDB" id="A0A8H3ETV6"/>
<comment type="cofactor">
    <cofactor evidence="3">
        <name>FAD</name>
        <dbReference type="ChEBI" id="CHEBI:57692"/>
    </cofactor>
</comment>
<keyword evidence="7" id="KW-1185">Reference proteome</keyword>
<dbReference type="PANTHER" id="PTHR11552:SF138">
    <property type="entry name" value="DEHYDROGENASE PKFF-RELATED"/>
    <property type="match status" value="1"/>
</dbReference>
<dbReference type="EMBL" id="CAJPDT010000005">
    <property type="protein sequence ID" value="CAF9908796.1"/>
    <property type="molecule type" value="Genomic_DNA"/>
</dbReference>
<comment type="similarity">
    <text evidence="1">Belongs to the GMC oxidoreductase family.</text>
</comment>
<evidence type="ECO:0000259" key="5">
    <source>
        <dbReference type="PROSITE" id="PS00624"/>
    </source>
</evidence>
<accession>A0A8H3ETV6</accession>
<dbReference type="PIRSF" id="PIRSF000137">
    <property type="entry name" value="Alcohol_oxidase"/>
    <property type="match status" value="1"/>
</dbReference>
<gene>
    <name evidence="6" type="ORF">IMSHALPRED_007497</name>
</gene>
<feature type="chain" id="PRO_5034315866" description="Glucose-methanol-choline oxidoreductase N-terminal domain-containing protein" evidence="4">
    <location>
        <begin position="18"/>
        <end position="606"/>
    </location>
</feature>
<evidence type="ECO:0000313" key="7">
    <source>
        <dbReference type="Proteomes" id="UP000664534"/>
    </source>
</evidence>
<dbReference type="InterPro" id="IPR000172">
    <property type="entry name" value="GMC_OxRdtase_N"/>
</dbReference>
<name>A0A8H3ETV6_9LECA</name>
<dbReference type="InterPro" id="IPR036188">
    <property type="entry name" value="FAD/NAD-bd_sf"/>
</dbReference>
<evidence type="ECO:0000256" key="1">
    <source>
        <dbReference type="ARBA" id="ARBA00010790"/>
    </source>
</evidence>
<dbReference type="OrthoDB" id="269227at2759"/>
<dbReference type="PROSITE" id="PS00624">
    <property type="entry name" value="GMC_OXRED_2"/>
    <property type="match status" value="1"/>
</dbReference>
<evidence type="ECO:0000256" key="3">
    <source>
        <dbReference type="PIRSR" id="PIRSR000137-2"/>
    </source>
</evidence>
<keyword evidence="4" id="KW-0732">Signal</keyword>
<evidence type="ECO:0000256" key="4">
    <source>
        <dbReference type="SAM" id="SignalP"/>
    </source>
</evidence>
<reference evidence="6" key="1">
    <citation type="submission" date="2021-03" db="EMBL/GenBank/DDBJ databases">
        <authorList>
            <person name="Tagirdzhanova G."/>
        </authorList>
    </citation>
    <scope>NUCLEOTIDE SEQUENCE</scope>
</reference>
<dbReference type="SUPFAM" id="SSF51905">
    <property type="entry name" value="FAD/NAD(P)-binding domain"/>
    <property type="match status" value="1"/>
</dbReference>
<proteinExistence type="inferred from homology"/>
<dbReference type="SUPFAM" id="SSF54373">
    <property type="entry name" value="FAD-linked reductases, C-terminal domain"/>
    <property type="match status" value="1"/>
</dbReference>
<keyword evidence="2" id="KW-0325">Glycoprotein</keyword>
<dbReference type="GO" id="GO:0016614">
    <property type="term" value="F:oxidoreductase activity, acting on CH-OH group of donors"/>
    <property type="evidence" value="ECO:0007669"/>
    <property type="project" value="InterPro"/>
</dbReference>
<dbReference type="InterPro" id="IPR012132">
    <property type="entry name" value="GMC_OxRdtase"/>
</dbReference>
<feature type="signal peptide" evidence="4">
    <location>
        <begin position="1"/>
        <end position="17"/>
    </location>
</feature>
<dbReference type="InterPro" id="IPR007867">
    <property type="entry name" value="GMC_OxRtase_C"/>
</dbReference>
<evidence type="ECO:0000256" key="2">
    <source>
        <dbReference type="ARBA" id="ARBA00023180"/>
    </source>
</evidence>
<evidence type="ECO:0000313" key="6">
    <source>
        <dbReference type="EMBL" id="CAF9908796.1"/>
    </source>
</evidence>
<feature type="binding site" evidence="3">
    <location>
        <begin position="587"/>
        <end position="588"/>
    </location>
    <ligand>
        <name>FAD</name>
        <dbReference type="ChEBI" id="CHEBI:57692"/>
    </ligand>
</feature>
<dbReference type="Gene3D" id="3.50.50.60">
    <property type="entry name" value="FAD/NAD(P)-binding domain"/>
    <property type="match status" value="1"/>
</dbReference>
<dbReference type="PANTHER" id="PTHR11552">
    <property type="entry name" value="GLUCOSE-METHANOL-CHOLINE GMC OXIDOREDUCTASE"/>
    <property type="match status" value="1"/>
</dbReference>
<dbReference type="Gene3D" id="3.30.560.10">
    <property type="entry name" value="Glucose Oxidase, domain 3"/>
    <property type="match status" value="1"/>
</dbReference>
<dbReference type="Pfam" id="PF00732">
    <property type="entry name" value="GMC_oxred_N"/>
    <property type="match status" value="1"/>
</dbReference>
<sequence>MHLSLAFFLVPITLVTGQFPGYSFGVASKNATFDYVIIGGGTAGLTVAARLAEDPSITIAVIEAGGFYEIDNGNASIIPGEAFVGVNTDPTEVPIKIDWGFVTIPQPALGGRELSYARGKCLGGSSARNYMGYNRGTIGSFQKWADTVGDDTYTFDNVLPYYQKSATFTPPNYSKRFTNTTLNYQPAAFNNSLQGPLQVSYPNWASPFASWCQKGLSAIGIMPNEGLDLGSLIGSMWTTTTIDPAAETRSSSQTAFLKQEIQGSSLQVYIRTMAKRIMFNSHKKAIGVVVTTNSSTYALTARKEVILSAGAFQSPQILMVSGIGPADTLAQFGIPLISDLPGVGQNMWDSFIAGPSFRVNVITDSQIGQNLPYTAELAAEYYKNQSGPFTYPAGYEGFEKLPDRSSLSASTNASLAFFPSDWPEAGYLPIDAYTGYASQPSSETLSDGFNYASIAAVLLAPLSRGNVTIRSADTADLAVVSPNWLSHPADVQVAIAAFKRARQIFANMADITIGPEKLPGPAVQSDADILAFIQQSGAQIYHASATNAMGRAGDPNAVVDSRARVFGVRGLRVVDASAFPFLPPSLPQSTVYMLAEKIADDIKSGR</sequence>
<feature type="domain" description="Glucose-methanol-choline oxidoreductase N-terminal" evidence="5">
    <location>
        <begin position="310"/>
        <end position="324"/>
    </location>
</feature>
<dbReference type="Proteomes" id="UP000664534">
    <property type="component" value="Unassembled WGS sequence"/>
</dbReference>
<comment type="caution">
    <text evidence="6">The sequence shown here is derived from an EMBL/GenBank/DDBJ whole genome shotgun (WGS) entry which is preliminary data.</text>
</comment>